<proteinExistence type="predicted"/>
<evidence type="ECO:0000313" key="2">
    <source>
        <dbReference type="EMBL" id="AFL89300.1"/>
    </source>
</evidence>
<feature type="transmembrane region" description="Helical" evidence="1">
    <location>
        <begin position="25"/>
        <end position="42"/>
    </location>
</feature>
<dbReference type="KEGG" id="trs:Terro_3068"/>
<keyword evidence="1" id="KW-0812">Transmembrane</keyword>
<keyword evidence="1" id="KW-1133">Transmembrane helix</keyword>
<dbReference type="EMBL" id="CP003379">
    <property type="protein sequence ID" value="AFL89300.1"/>
    <property type="molecule type" value="Genomic_DNA"/>
</dbReference>
<feature type="transmembrane region" description="Helical" evidence="1">
    <location>
        <begin position="88"/>
        <end position="106"/>
    </location>
</feature>
<evidence type="ECO:0000313" key="3">
    <source>
        <dbReference type="Proteomes" id="UP000006056"/>
    </source>
</evidence>
<feature type="transmembrane region" description="Helical" evidence="1">
    <location>
        <begin position="62"/>
        <end position="82"/>
    </location>
</feature>
<name>I3ZJ82_TERRK</name>
<feature type="transmembrane region" description="Helical" evidence="1">
    <location>
        <begin position="176"/>
        <end position="194"/>
    </location>
</feature>
<protein>
    <submittedName>
        <fullName evidence="2">Putative divalent heavy-metal cations transporter</fullName>
    </submittedName>
</protein>
<accession>I3ZJ82</accession>
<keyword evidence="3" id="KW-1185">Reference proteome</keyword>
<organism evidence="2 3">
    <name type="scientific">Terriglobus roseus (strain DSM 18391 / NRRL B-41598 / KBS 63)</name>
    <dbReference type="NCBI Taxonomy" id="926566"/>
    <lineage>
        <taxon>Bacteria</taxon>
        <taxon>Pseudomonadati</taxon>
        <taxon>Acidobacteriota</taxon>
        <taxon>Terriglobia</taxon>
        <taxon>Terriglobales</taxon>
        <taxon>Acidobacteriaceae</taxon>
        <taxon>Terriglobus</taxon>
    </lineage>
</organism>
<dbReference type="AlphaFoldDB" id="I3ZJ82"/>
<dbReference type="eggNOG" id="COG0428">
    <property type="taxonomic scope" value="Bacteria"/>
</dbReference>
<dbReference type="HOGENOM" id="CLU_015114_7_0_0"/>
<sequence>MAGGVVFAAVALEITPDLIARHSPIPTAVGFIAAVLTLLLLAKTESRGTEAEKSRLPRVYLCAIAIDLLLDGFIIGIGFSGGTRQGRLLTFALTLELVALGLALVGELRKRGLSATKALGVTAGVSMTLIAGTAIGVGLLRSAPAWAVTAALGFGEAALLYLVTEELLREAHESEDTSFTTATFFIGFLAILLADMTTR</sequence>
<dbReference type="Proteomes" id="UP000006056">
    <property type="component" value="Chromosome"/>
</dbReference>
<feature type="transmembrane region" description="Helical" evidence="1">
    <location>
        <begin position="145"/>
        <end position="164"/>
    </location>
</feature>
<gene>
    <name evidence="2" type="ordered locus">Terro_3068</name>
</gene>
<keyword evidence="1" id="KW-0472">Membrane</keyword>
<dbReference type="STRING" id="926566.Terro_3068"/>
<evidence type="ECO:0000256" key="1">
    <source>
        <dbReference type="SAM" id="Phobius"/>
    </source>
</evidence>
<feature type="transmembrane region" description="Helical" evidence="1">
    <location>
        <begin position="118"/>
        <end position="139"/>
    </location>
</feature>
<reference evidence="2 3" key="1">
    <citation type="submission" date="2012-06" db="EMBL/GenBank/DDBJ databases">
        <title>Complete genome of Terriglobus roseus DSM 18391.</title>
        <authorList>
            <consortium name="US DOE Joint Genome Institute (JGI-PGF)"/>
            <person name="Lucas S."/>
            <person name="Copeland A."/>
            <person name="Lapidus A."/>
            <person name="Glavina del Rio T."/>
            <person name="Dalin E."/>
            <person name="Tice H."/>
            <person name="Bruce D."/>
            <person name="Goodwin L."/>
            <person name="Pitluck S."/>
            <person name="Peters L."/>
            <person name="Mikhailova N."/>
            <person name="Munk A.C.C."/>
            <person name="Kyrpides N."/>
            <person name="Mavromatis K."/>
            <person name="Ivanova N."/>
            <person name="Brettin T."/>
            <person name="Detter J.C."/>
            <person name="Han C."/>
            <person name="Larimer F."/>
            <person name="Land M."/>
            <person name="Hauser L."/>
            <person name="Markowitz V."/>
            <person name="Cheng J.-F."/>
            <person name="Hugenholtz P."/>
            <person name="Woyke T."/>
            <person name="Wu D."/>
            <person name="Brambilla E."/>
            <person name="Klenk H.-P."/>
            <person name="Eisen J.A."/>
        </authorList>
    </citation>
    <scope>NUCLEOTIDE SEQUENCE [LARGE SCALE GENOMIC DNA]</scope>
    <source>
        <strain evidence="3">DSM 18391 / NRRL B-41598 / KBS 63</strain>
    </source>
</reference>